<comment type="caution">
    <text evidence="1">The sequence shown here is derived from an EMBL/GenBank/DDBJ whole genome shotgun (WGS) entry which is preliminary data.</text>
</comment>
<dbReference type="Proteomes" id="UP001383192">
    <property type="component" value="Unassembled WGS sequence"/>
</dbReference>
<sequence length="110" mass="12525">MVPAPVKAKTCPGLCKRSSIRRANVVCISAARDGEEAYEANGISIAQKIADYLKDHRKPTYKKLMRAISFHTESQDIERRLCKGRTFVWKEQHPELSSQVPLNMNNRLLL</sequence>
<evidence type="ECO:0000313" key="1">
    <source>
        <dbReference type="EMBL" id="KAK7054798.1"/>
    </source>
</evidence>
<gene>
    <name evidence="1" type="ORF">VNI00_003261</name>
</gene>
<evidence type="ECO:0000313" key="2">
    <source>
        <dbReference type="Proteomes" id="UP001383192"/>
    </source>
</evidence>
<organism evidence="1 2">
    <name type="scientific">Paramarasmius palmivorus</name>
    <dbReference type="NCBI Taxonomy" id="297713"/>
    <lineage>
        <taxon>Eukaryota</taxon>
        <taxon>Fungi</taxon>
        <taxon>Dikarya</taxon>
        <taxon>Basidiomycota</taxon>
        <taxon>Agaricomycotina</taxon>
        <taxon>Agaricomycetes</taxon>
        <taxon>Agaricomycetidae</taxon>
        <taxon>Agaricales</taxon>
        <taxon>Marasmiineae</taxon>
        <taxon>Marasmiaceae</taxon>
        <taxon>Paramarasmius</taxon>
    </lineage>
</organism>
<proteinExistence type="predicted"/>
<protein>
    <submittedName>
        <fullName evidence="1">Uncharacterized protein</fullName>
    </submittedName>
</protein>
<dbReference type="Gene3D" id="3.40.50.12660">
    <property type="match status" value="1"/>
</dbReference>
<name>A0AAW0DSA4_9AGAR</name>
<keyword evidence="2" id="KW-1185">Reference proteome</keyword>
<reference evidence="1 2" key="1">
    <citation type="submission" date="2024-01" db="EMBL/GenBank/DDBJ databases">
        <title>A draft genome for a cacao thread blight-causing isolate of Paramarasmius palmivorus.</title>
        <authorList>
            <person name="Baruah I.K."/>
            <person name="Bukari Y."/>
            <person name="Amoako-Attah I."/>
            <person name="Meinhardt L.W."/>
            <person name="Bailey B.A."/>
            <person name="Cohen S.P."/>
        </authorList>
    </citation>
    <scope>NUCLEOTIDE SEQUENCE [LARGE SCALE GENOMIC DNA]</scope>
    <source>
        <strain evidence="1 2">GH-12</strain>
    </source>
</reference>
<accession>A0AAW0DSA4</accession>
<dbReference type="AlphaFoldDB" id="A0AAW0DSA4"/>
<dbReference type="EMBL" id="JAYKXP010000008">
    <property type="protein sequence ID" value="KAK7054798.1"/>
    <property type="molecule type" value="Genomic_DNA"/>
</dbReference>